<organism evidence="1 2">
    <name type="scientific">Pistacia integerrima</name>
    <dbReference type="NCBI Taxonomy" id="434235"/>
    <lineage>
        <taxon>Eukaryota</taxon>
        <taxon>Viridiplantae</taxon>
        <taxon>Streptophyta</taxon>
        <taxon>Embryophyta</taxon>
        <taxon>Tracheophyta</taxon>
        <taxon>Spermatophyta</taxon>
        <taxon>Magnoliopsida</taxon>
        <taxon>eudicotyledons</taxon>
        <taxon>Gunneridae</taxon>
        <taxon>Pentapetalae</taxon>
        <taxon>rosids</taxon>
        <taxon>malvids</taxon>
        <taxon>Sapindales</taxon>
        <taxon>Anacardiaceae</taxon>
        <taxon>Pistacia</taxon>
    </lineage>
</organism>
<accession>A0ACC0ZHX0</accession>
<name>A0ACC0ZHX0_9ROSI</name>
<evidence type="ECO:0000313" key="2">
    <source>
        <dbReference type="Proteomes" id="UP001163603"/>
    </source>
</evidence>
<evidence type="ECO:0000313" key="1">
    <source>
        <dbReference type="EMBL" id="KAJ0051635.1"/>
    </source>
</evidence>
<dbReference type="Proteomes" id="UP001163603">
    <property type="component" value="Chromosome 1"/>
</dbReference>
<comment type="caution">
    <text evidence="1">The sequence shown here is derived from an EMBL/GenBank/DDBJ whole genome shotgun (WGS) entry which is preliminary data.</text>
</comment>
<dbReference type="EMBL" id="CM047736">
    <property type="protein sequence ID" value="KAJ0051635.1"/>
    <property type="molecule type" value="Genomic_DNA"/>
</dbReference>
<sequence length="401" mass="45807">MGGVTSSMAAKFAFFPPNPPSYKLITDDLTGLLLLSPFPHRENVEILKLPTRKGTEIVAMYIRHPMASSTLLYSHGNAADLGQMYELFIELSIHLRVNLMGLIGSPGYSSPTIMNASVLEINLPLLFAYVSVCRYDYSGYGQSTGKPSEQHTYADIEAAYKCLEESYGTKQEDIILYGQSVGSGPTLDLAARLPQLKAVVLHSPILSGLRVMYPVKRSYWFDIYKNIDKIPLVNCPVLIIHGTSDEVVDCSHGKQLWELCKEKYEPLWLKGGSHCDLEHYPEYIRHLKKFISTVEKSPSQRYSSRRSTDHFEQARKSTDFFEVSRKSTDRREKPRPSTERPEKLKNHSNNADKLEKLRMSFDQMERSRRSVDCHEKSRKSIDHQLERARKSVDRLDRIRNG</sequence>
<keyword evidence="2" id="KW-1185">Reference proteome</keyword>
<gene>
    <name evidence="1" type="ORF">Pint_02863</name>
</gene>
<proteinExistence type="predicted"/>
<protein>
    <submittedName>
        <fullName evidence="1">Uncharacterized protein</fullName>
    </submittedName>
</protein>
<reference evidence="2" key="1">
    <citation type="journal article" date="2023" name="G3 (Bethesda)">
        <title>Genome assembly and association tests identify interacting loci associated with vigor, precocity, and sex in interspecific pistachio rootstocks.</title>
        <authorList>
            <person name="Palmer W."/>
            <person name="Jacygrad E."/>
            <person name="Sagayaradj S."/>
            <person name="Cavanaugh K."/>
            <person name="Han R."/>
            <person name="Bertier L."/>
            <person name="Beede B."/>
            <person name="Kafkas S."/>
            <person name="Golino D."/>
            <person name="Preece J."/>
            <person name="Michelmore R."/>
        </authorList>
    </citation>
    <scope>NUCLEOTIDE SEQUENCE [LARGE SCALE GENOMIC DNA]</scope>
</reference>